<keyword evidence="4" id="KW-1185">Reference proteome</keyword>
<gene>
    <name evidence="2" type="ORF">SS50377_13925</name>
    <name evidence="3" type="ORF">SS50377_24511</name>
</gene>
<name>V6LQG5_9EUKA</name>
<dbReference type="Pfam" id="PF05743">
    <property type="entry name" value="UEV"/>
    <property type="match status" value="1"/>
</dbReference>
<protein>
    <submittedName>
        <fullName evidence="2">UEV domain-containing protein</fullName>
    </submittedName>
</protein>
<reference evidence="2 3" key="1">
    <citation type="journal article" date="2014" name="PLoS Genet.">
        <title>The Genome of Spironucleus salmonicida Highlights a Fish Pathogen Adapted to Fluctuating Environments.</title>
        <authorList>
            <person name="Xu F."/>
            <person name="Jerlstrom-Hultqvist J."/>
            <person name="Einarsson E."/>
            <person name="Astvaldsson A."/>
            <person name="Svard S.G."/>
            <person name="Andersson J.O."/>
        </authorList>
    </citation>
    <scope>NUCLEOTIDE SEQUENCE</scope>
    <source>
        <strain evidence="3">ATCC 50377</strain>
    </source>
</reference>
<feature type="domain" description="UEV" evidence="1">
    <location>
        <begin position="21"/>
        <end position="137"/>
    </location>
</feature>
<dbReference type="GO" id="GO:0043130">
    <property type="term" value="F:ubiquitin binding"/>
    <property type="evidence" value="ECO:0007669"/>
    <property type="project" value="TreeGrafter"/>
</dbReference>
<dbReference type="Proteomes" id="UP000018208">
    <property type="component" value="Unassembled WGS sequence"/>
</dbReference>
<organism evidence="2">
    <name type="scientific">Spironucleus salmonicida</name>
    <dbReference type="NCBI Taxonomy" id="348837"/>
    <lineage>
        <taxon>Eukaryota</taxon>
        <taxon>Metamonada</taxon>
        <taxon>Diplomonadida</taxon>
        <taxon>Hexamitidae</taxon>
        <taxon>Hexamitinae</taxon>
        <taxon>Spironucleus</taxon>
    </lineage>
</organism>
<dbReference type="InterPro" id="IPR016135">
    <property type="entry name" value="UBQ-conjugating_enzyme/RWD"/>
</dbReference>
<proteinExistence type="predicted"/>
<dbReference type="GO" id="GO:0015031">
    <property type="term" value="P:protein transport"/>
    <property type="evidence" value="ECO:0007669"/>
    <property type="project" value="InterPro"/>
</dbReference>
<dbReference type="InterPro" id="IPR052070">
    <property type="entry name" value="ESCRT-I_UEV_domain"/>
</dbReference>
<sequence length="336" mass="38589">MSLQQIDKQILNQYKQSKKVQTDIQYFCQQFLGFKIQKASMFNFKGSKVEVLAMIGRTTFNFQNKAFPICLGIYIPHEYPSLQPRVLVIPEGNQEIYVTTNITQSGVVIDFQGWQQTNNIIVKVQKCLELFSAIPPVRAKKNQTQIESNQTSYSLPHSQNMQQPKSQQALQASYIPATNQGSTQQTQVYQNSYIPVKTTKGSYLQTQDITDLENFRSKVKQIVSIYQNQVEKSRLTIRSDIEKLRSTNIQLSNDIKVQLQQQDTSVSSDSQFVFGTSVEQMVQQLLKECEHNILLQKQACQIASDEFMDKLVDQQELEPQELLKLLNINDVDIRSK</sequence>
<dbReference type="GO" id="GO:0008333">
    <property type="term" value="P:endosome to lysosome transport"/>
    <property type="evidence" value="ECO:0007669"/>
    <property type="project" value="TreeGrafter"/>
</dbReference>
<dbReference type="SUPFAM" id="SSF54495">
    <property type="entry name" value="UBC-like"/>
    <property type="match status" value="1"/>
</dbReference>
<dbReference type="PANTHER" id="PTHR23306">
    <property type="entry name" value="TUMOR SUSCEPTIBILITY GENE 101 PROTEIN-RELATED"/>
    <property type="match status" value="1"/>
</dbReference>
<dbReference type="InterPro" id="IPR008883">
    <property type="entry name" value="UEV_N"/>
</dbReference>
<dbReference type="PANTHER" id="PTHR23306:SF3">
    <property type="entry name" value="TUMOR SUPPRESSOR PROTEIN 101"/>
    <property type="match status" value="1"/>
</dbReference>
<evidence type="ECO:0000259" key="1">
    <source>
        <dbReference type="Pfam" id="PF05743"/>
    </source>
</evidence>
<dbReference type="GO" id="GO:0000813">
    <property type="term" value="C:ESCRT I complex"/>
    <property type="evidence" value="ECO:0007669"/>
    <property type="project" value="TreeGrafter"/>
</dbReference>
<dbReference type="CDD" id="cd11685">
    <property type="entry name" value="UEV_TSG101-like"/>
    <property type="match status" value="1"/>
</dbReference>
<dbReference type="Gene3D" id="3.10.110.10">
    <property type="entry name" value="Ubiquitin Conjugating Enzyme"/>
    <property type="match status" value="1"/>
</dbReference>
<dbReference type="AlphaFoldDB" id="V6LQG5"/>
<dbReference type="VEuPathDB" id="GiardiaDB:SS50377_24511"/>
<evidence type="ECO:0000313" key="2">
    <source>
        <dbReference type="EMBL" id="EST45946.1"/>
    </source>
</evidence>
<dbReference type="EMBL" id="AUWU02000004">
    <property type="protein sequence ID" value="KAH0574553.1"/>
    <property type="molecule type" value="Genomic_DNA"/>
</dbReference>
<dbReference type="EMBL" id="KI546085">
    <property type="protein sequence ID" value="EST45946.1"/>
    <property type="molecule type" value="Genomic_DNA"/>
</dbReference>
<evidence type="ECO:0000313" key="3">
    <source>
        <dbReference type="EMBL" id="KAH0574553.1"/>
    </source>
</evidence>
<evidence type="ECO:0000313" key="4">
    <source>
        <dbReference type="Proteomes" id="UP000018208"/>
    </source>
</evidence>
<accession>V6LQG5</accession>
<reference evidence="3" key="2">
    <citation type="submission" date="2020-12" db="EMBL/GenBank/DDBJ databases">
        <title>New Spironucleus salmonicida genome in near-complete chromosomes.</title>
        <authorList>
            <person name="Xu F."/>
            <person name="Kurt Z."/>
            <person name="Jimenez-Gonzalez A."/>
            <person name="Astvaldsson A."/>
            <person name="Andersson J.O."/>
            <person name="Svard S.G."/>
        </authorList>
    </citation>
    <scope>NUCLEOTIDE SEQUENCE</scope>
    <source>
        <strain evidence="3">ATCC 50377</strain>
    </source>
</reference>